<dbReference type="Proteomes" id="UP000199035">
    <property type="component" value="Unassembled WGS sequence"/>
</dbReference>
<dbReference type="AlphaFoldDB" id="A0A1H3H029"/>
<gene>
    <name evidence="2" type="ORF">SAMN05421643_103159</name>
</gene>
<sequence length="120" mass="13646">MPDNANGSYVLGVALIMFISPILITIGFLIGYVFFLAIFMSIHLIISKNNGNNLKFIFSILLTTLAMVIILQIIWWGIFYSEGSIPLRIYTWNIAILTLPWLPIIGATLIQKCKDQKRRQ</sequence>
<protein>
    <submittedName>
        <fullName evidence="2">Uncharacterized protein</fullName>
    </submittedName>
</protein>
<reference evidence="3" key="1">
    <citation type="submission" date="2016-10" db="EMBL/GenBank/DDBJ databases">
        <authorList>
            <person name="Varghese N."/>
            <person name="Submissions S."/>
        </authorList>
    </citation>
    <scope>NUCLEOTIDE SEQUENCE [LARGE SCALE GENOMIC DNA]</scope>
    <source>
        <strain evidence="3">ANC 5109</strain>
    </source>
</reference>
<name>A0A1H3H029_9GAMM</name>
<accession>A0A1H3H029</accession>
<keyword evidence="3" id="KW-1185">Reference proteome</keyword>
<evidence type="ECO:0000313" key="3">
    <source>
        <dbReference type="Proteomes" id="UP000199035"/>
    </source>
</evidence>
<dbReference type="EMBL" id="FNPK01000003">
    <property type="protein sequence ID" value="SDY08882.1"/>
    <property type="molecule type" value="Genomic_DNA"/>
</dbReference>
<feature type="transmembrane region" description="Helical" evidence="1">
    <location>
        <begin position="57"/>
        <end position="78"/>
    </location>
</feature>
<feature type="transmembrane region" description="Helical" evidence="1">
    <location>
        <begin position="12"/>
        <end position="45"/>
    </location>
</feature>
<feature type="transmembrane region" description="Helical" evidence="1">
    <location>
        <begin position="90"/>
        <end position="110"/>
    </location>
</feature>
<keyword evidence="1" id="KW-0812">Transmembrane</keyword>
<evidence type="ECO:0000256" key="1">
    <source>
        <dbReference type="SAM" id="Phobius"/>
    </source>
</evidence>
<evidence type="ECO:0000313" key="2">
    <source>
        <dbReference type="EMBL" id="SDY08882.1"/>
    </source>
</evidence>
<keyword evidence="1" id="KW-1133">Transmembrane helix</keyword>
<organism evidence="2 3">
    <name type="scientific">Acinetobacter kyonggiensis</name>
    <dbReference type="NCBI Taxonomy" id="595670"/>
    <lineage>
        <taxon>Bacteria</taxon>
        <taxon>Pseudomonadati</taxon>
        <taxon>Pseudomonadota</taxon>
        <taxon>Gammaproteobacteria</taxon>
        <taxon>Moraxellales</taxon>
        <taxon>Moraxellaceae</taxon>
        <taxon>Acinetobacter</taxon>
    </lineage>
</organism>
<proteinExistence type="predicted"/>
<keyword evidence="1" id="KW-0472">Membrane</keyword>